<reference evidence="2" key="1">
    <citation type="submission" date="2014-12" db="EMBL/GenBank/DDBJ databases">
        <title>Insight into the proteome of Arion vulgaris.</title>
        <authorList>
            <person name="Aradska J."/>
            <person name="Bulat T."/>
            <person name="Smidak R."/>
            <person name="Sarate P."/>
            <person name="Gangsoo J."/>
            <person name="Sialana F."/>
            <person name="Bilban M."/>
            <person name="Lubec G."/>
        </authorList>
    </citation>
    <scope>NUCLEOTIDE SEQUENCE</scope>
    <source>
        <tissue evidence="2">Skin</tissue>
    </source>
</reference>
<accession>A0A0B7BYC0</accession>
<name>A0A0B7BYC0_9EUPU</name>
<feature type="compositionally biased region" description="Basic and acidic residues" evidence="1">
    <location>
        <begin position="131"/>
        <end position="148"/>
    </location>
</feature>
<dbReference type="AlphaFoldDB" id="A0A0B7BYC0"/>
<feature type="non-terminal residue" evidence="2">
    <location>
        <position position="1"/>
    </location>
</feature>
<sequence length="214" mass="24030">HDGGQIPSSNPPSPHILADRVKENSRLVPVSHIPTKSCSCHSCLAHFSKVKSPPQVIHIQQHMHHPVSKMDSSGEHAQHPSIYQRYPPTSSHMNSTDFYTQPVHVNKETSNSGITLPSHTTLPTFLTAQRQKKDTTPHPASKESVADGHFISRDYSPVIYQQHQGHMPQTSVKPILLDPRFVATNNGIQTEHLIYEEDSFQRIIRDKDIHSDTP</sequence>
<evidence type="ECO:0000256" key="1">
    <source>
        <dbReference type="SAM" id="MobiDB-lite"/>
    </source>
</evidence>
<feature type="non-terminal residue" evidence="2">
    <location>
        <position position="214"/>
    </location>
</feature>
<proteinExistence type="predicted"/>
<evidence type="ECO:0000313" key="2">
    <source>
        <dbReference type="EMBL" id="CEK97376.1"/>
    </source>
</evidence>
<gene>
    <name evidence="2" type="primary">ORF215611</name>
</gene>
<dbReference type="EMBL" id="HACG01050511">
    <property type="protein sequence ID" value="CEK97376.1"/>
    <property type="molecule type" value="Transcribed_RNA"/>
</dbReference>
<organism evidence="2">
    <name type="scientific">Arion vulgaris</name>
    <dbReference type="NCBI Taxonomy" id="1028688"/>
    <lineage>
        <taxon>Eukaryota</taxon>
        <taxon>Metazoa</taxon>
        <taxon>Spiralia</taxon>
        <taxon>Lophotrochozoa</taxon>
        <taxon>Mollusca</taxon>
        <taxon>Gastropoda</taxon>
        <taxon>Heterobranchia</taxon>
        <taxon>Euthyneura</taxon>
        <taxon>Panpulmonata</taxon>
        <taxon>Eupulmonata</taxon>
        <taxon>Stylommatophora</taxon>
        <taxon>Helicina</taxon>
        <taxon>Arionoidea</taxon>
        <taxon>Arionidae</taxon>
        <taxon>Arion</taxon>
    </lineage>
</organism>
<feature type="region of interest" description="Disordered" evidence="1">
    <location>
        <begin position="129"/>
        <end position="148"/>
    </location>
</feature>
<protein>
    <submittedName>
        <fullName evidence="2">Uncharacterized protein</fullName>
    </submittedName>
</protein>